<sequence>ESLDELEKMVVELFCQVENKKIEMPVWPQHPFNEQHFQTKWYVVPIKDVRSLYIIFPIPDLREHYNSAPTYYIAHLLGHEGEGSLLSSLKAKGWCNSLEAGKQLGARGFSFFVVFVDLTEEGIQHVDDIVLLIFQYINMLKKHGPVKWIYEEYRDIANMNFRFKEISLPCDYASTLARVLYDYPMEEILVAKHLIPLWKPDLIDWVMEYLKPENIRIHVIGKLYESIADETEKWYGTRFKKEKVPQQIINKWINAGLNSDLKLPPKNEFIPEKFDIKPSENNITKFPVIIEDTPLLRLWFKQDDEFLVPRANLFIDFVR</sequence>
<comment type="similarity">
    <text evidence="1">Belongs to the peptidase M16 family.</text>
</comment>
<comment type="caution">
    <text evidence="9">The sequence shown here is derived from an EMBL/GenBank/DDBJ whole genome shotgun (WGS) entry which is preliminary data.</text>
</comment>
<dbReference type="STRING" id="597456.A0A0L7QJR3"/>
<dbReference type="GO" id="GO:0043171">
    <property type="term" value="P:peptide catabolic process"/>
    <property type="evidence" value="ECO:0007669"/>
    <property type="project" value="TreeGrafter"/>
</dbReference>
<evidence type="ECO:0000256" key="2">
    <source>
        <dbReference type="ARBA" id="ARBA00022670"/>
    </source>
</evidence>
<dbReference type="InterPro" id="IPR032632">
    <property type="entry name" value="Peptidase_M16_M"/>
</dbReference>
<organism evidence="9 10">
    <name type="scientific">Habropoda laboriosa</name>
    <dbReference type="NCBI Taxonomy" id="597456"/>
    <lineage>
        <taxon>Eukaryota</taxon>
        <taxon>Metazoa</taxon>
        <taxon>Ecdysozoa</taxon>
        <taxon>Arthropoda</taxon>
        <taxon>Hexapoda</taxon>
        <taxon>Insecta</taxon>
        <taxon>Pterygota</taxon>
        <taxon>Neoptera</taxon>
        <taxon>Endopterygota</taxon>
        <taxon>Hymenoptera</taxon>
        <taxon>Apocrita</taxon>
        <taxon>Aculeata</taxon>
        <taxon>Apoidea</taxon>
        <taxon>Anthophila</taxon>
        <taxon>Apidae</taxon>
        <taxon>Habropoda</taxon>
    </lineage>
</organism>
<keyword evidence="2" id="KW-0645">Protease</keyword>
<dbReference type="GO" id="GO:0051603">
    <property type="term" value="P:proteolysis involved in protein catabolic process"/>
    <property type="evidence" value="ECO:0007669"/>
    <property type="project" value="TreeGrafter"/>
</dbReference>
<dbReference type="OrthoDB" id="952271at2759"/>
<dbReference type="InterPro" id="IPR011249">
    <property type="entry name" value="Metalloenz_LuxS/M16"/>
</dbReference>
<dbReference type="InterPro" id="IPR007863">
    <property type="entry name" value="Peptidase_M16_C"/>
</dbReference>
<keyword evidence="5" id="KW-0862">Zinc</keyword>
<feature type="non-terminal residue" evidence="9">
    <location>
        <position position="1"/>
    </location>
</feature>
<evidence type="ECO:0000313" key="9">
    <source>
        <dbReference type="EMBL" id="KOC58791.1"/>
    </source>
</evidence>
<accession>A0A0L7QJR3</accession>
<dbReference type="PANTHER" id="PTHR43690">
    <property type="entry name" value="NARDILYSIN"/>
    <property type="match status" value="1"/>
</dbReference>
<evidence type="ECO:0000256" key="3">
    <source>
        <dbReference type="ARBA" id="ARBA00022723"/>
    </source>
</evidence>
<dbReference type="FunFam" id="3.30.830.10:FF:000005">
    <property type="entry name" value="nardilysin isoform X1"/>
    <property type="match status" value="1"/>
</dbReference>
<dbReference type="EMBL" id="LHQN01050093">
    <property type="protein sequence ID" value="KOC58791.1"/>
    <property type="molecule type" value="Genomic_DNA"/>
</dbReference>
<evidence type="ECO:0000256" key="6">
    <source>
        <dbReference type="ARBA" id="ARBA00023049"/>
    </source>
</evidence>
<protein>
    <submittedName>
        <fullName evidence="9">Insulin-degrading enzyme</fullName>
    </submittedName>
</protein>
<dbReference type="PANTHER" id="PTHR43690:SF18">
    <property type="entry name" value="INSULIN-DEGRADING ENZYME-RELATED"/>
    <property type="match status" value="1"/>
</dbReference>
<keyword evidence="6" id="KW-0482">Metalloprotease</keyword>
<dbReference type="Proteomes" id="UP000053825">
    <property type="component" value="Unassembled WGS sequence"/>
</dbReference>
<reference evidence="10" key="1">
    <citation type="submission" date="2015-07" db="EMBL/GenBank/DDBJ databases">
        <title>The genome of Habropoda laboriosa.</title>
        <authorList>
            <person name="Pan H."/>
            <person name="Kapheim K."/>
        </authorList>
    </citation>
    <scope>NUCLEOTIDE SEQUENCE [LARGE SCALE GENOMIC DNA]</scope>
</reference>
<dbReference type="SUPFAM" id="SSF63411">
    <property type="entry name" value="LuxS/MPP-like metallohydrolase"/>
    <property type="match status" value="2"/>
</dbReference>
<dbReference type="Pfam" id="PF16187">
    <property type="entry name" value="Peptidase_M16_M"/>
    <property type="match status" value="1"/>
</dbReference>
<dbReference type="GO" id="GO:0004222">
    <property type="term" value="F:metalloendopeptidase activity"/>
    <property type="evidence" value="ECO:0007669"/>
    <property type="project" value="TreeGrafter"/>
</dbReference>
<evidence type="ECO:0000256" key="1">
    <source>
        <dbReference type="ARBA" id="ARBA00007261"/>
    </source>
</evidence>
<evidence type="ECO:0000313" key="10">
    <source>
        <dbReference type="Proteomes" id="UP000053825"/>
    </source>
</evidence>
<dbReference type="GO" id="GO:0005829">
    <property type="term" value="C:cytosol"/>
    <property type="evidence" value="ECO:0007669"/>
    <property type="project" value="TreeGrafter"/>
</dbReference>
<keyword evidence="4" id="KW-0378">Hydrolase</keyword>
<evidence type="ECO:0000256" key="5">
    <source>
        <dbReference type="ARBA" id="ARBA00022833"/>
    </source>
</evidence>
<dbReference type="InterPro" id="IPR050626">
    <property type="entry name" value="Peptidase_M16"/>
</dbReference>
<dbReference type="GO" id="GO:0046872">
    <property type="term" value="F:metal ion binding"/>
    <property type="evidence" value="ECO:0007669"/>
    <property type="project" value="UniProtKB-KW"/>
</dbReference>
<dbReference type="GO" id="GO:0005739">
    <property type="term" value="C:mitochondrion"/>
    <property type="evidence" value="ECO:0007669"/>
    <property type="project" value="TreeGrafter"/>
</dbReference>
<evidence type="ECO:0000259" key="7">
    <source>
        <dbReference type="Pfam" id="PF05193"/>
    </source>
</evidence>
<feature type="domain" description="Peptidase M16 C-terminal" evidence="7">
    <location>
        <begin position="2"/>
        <end position="155"/>
    </location>
</feature>
<name>A0A0L7QJR3_9HYME</name>
<feature type="domain" description="Peptidase M16 middle/third" evidence="8">
    <location>
        <begin position="161"/>
        <end position="317"/>
    </location>
</feature>
<dbReference type="AlphaFoldDB" id="A0A0L7QJR3"/>
<keyword evidence="10" id="KW-1185">Reference proteome</keyword>
<gene>
    <name evidence="9" type="ORF">WH47_00039</name>
</gene>
<evidence type="ECO:0000256" key="4">
    <source>
        <dbReference type="ARBA" id="ARBA00022801"/>
    </source>
</evidence>
<dbReference type="Gene3D" id="3.30.830.10">
    <property type="entry name" value="Metalloenzyme, LuxS/M16 peptidase-like"/>
    <property type="match status" value="2"/>
</dbReference>
<proteinExistence type="inferred from homology"/>
<dbReference type="Pfam" id="PF05193">
    <property type="entry name" value="Peptidase_M16_C"/>
    <property type="match status" value="1"/>
</dbReference>
<evidence type="ECO:0000259" key="8">
    <source>
        <dbReference type="Pfam" id="PF16187"/>
    </source>
</evidence>
<keyword evidence="3" id="KW-0479">Metal-binding</keyword>